<keyword evidence="6 9" id="KW-0804">Transcription</keyword>
<dbReference type="EnsemblMetazoa" id="G10887.3">
    <property type="protein sequence ID" value="G10887.3:cds"/>
    <property type="gene ID" value="G10887"/>
</dbReference>
<evidence type="ECO:0000256" key="6">
    <source>
        <dbReference type="ARBA" id="ARBA00023163"/>
    </source>
</evidence>
<evidence type="ECO:0000256" key="5">
    <source>
        <dbReference type="ARBA" id="ARBA00023125"/>
    </source>
</evidence>
<dbReference type="GO" id="GO:0030154">
    <property type="term" value="P:cell differentiation"/>
    <property type="evidence" value="ECO:0007669"/>
    <property type="project" value="TreeGrafter"/>
</dbReference>
<name>A0A8W8HSV9_MAGGI</name>
<keyword evidence="1 9" id="KW-0479">Metal-binding</keyword>
<keyword evidence="3 9" id="KW-0862">Zinc</keyword>
<dbReference type="PROSITE" id="PS51843">
    <property type="entry name" value="NR_LBD"/>
    <property type="match status" value="1"/>
</dbReference>
<dbReference type="InterPro" id="IPR050234">
    <property type="entry name" value="Nuclear_hormone_rcpt_NR1"/>
</dbReference>
<dbReference type="EnsemblMetazoa" id="G10887.1">
    <property type="protein sequence ID" value="G10887.1:cds"/>
    <property type="gene ID" value="G10887"/>
</dbReference>
<keyword evidence="2 9" id="KW-0863">Zinc-finger</keyword>
<keyword evidence="13" id="KW-1185">Reference proteome</keyword>
<dbReference type="OMA" id="CSHEPLE"/>
<dbReference type="Gene3D" id="3.30.50.10">
    <property type="entry name" value="Erythroid Transcription Factor GATA-1, subunit A"/>
    <property type="match status" value="1"/>
</dbReference>
<accession>A0A8W8HSV9</accession>
<dbReference type="GO" id="GO:0009755">
    <property type="term" value="P:hormone-mediated signaling pathway"/>
    <property type="evidence" value="ECO:0007669"/>
    <property type="project" value="TreeGrafter"/>
</dbReference>
<organism evidence="12 13">
    <name type="scientific">Magallana gigas</name>
    <name type="common">Pacific oyster</name>
    <name type="synonym">Crassostrea gigas</name>
    <dbReference type="NCBI Taxonomy" id="29159"/>
    <lineage>
        <taxon>Eukaryota</taxon>
        <taxon>Metazoa</taxon>
        <taxon>Spiralia</taxon>
        <taxon>Lophotrochozoa</taxon>
        <taxon>Mollusca</taxon>
        <taxon>Bivalvia</taxon>
        <taxon>Autobranchia</taxon>
        <taxon>Pteriomorphia</taxon>
        <taxon>Ostreida</taxon>
        <taxon>Ostreoidea</taxon>
        <taxon>Ostreidae</taxon>
        <taxon>Magallana</taxon>
    </lineage>
</organism>
<comment type="subcellular location">
    <subcellularLocation>
        <location evidence="9">Nucleus</location>
    </subcellularLocation>
</comment>
<dbReference type="PRINTS" id="PR00047">
    <property type="entry name" value="STROIDFINGER"/>
</dbReference>
<feature type="domain" description="NR LBD" evidence="11">
    <location>
        <begin position="263"/>
        <end position="488"/>
    </location>
</feature>
<dbReference type="PROSITE" id="PS51030">
    <property type="entry name" value="NUCLEAR_REC_DBD_2"/>
    <property type="match status" value="1"/>
</dbReference>
<dbReference type="InterPro" id="IPR000536">
    <property type="entry name" value="Nucl_hrmn_rcpt_lig-bd"/>
</dbReference>
<feature type="domain" description="Nuclear receptor" evidence="10">
    <location>
        <begin position="25"/>
        <end position="103"/>
    </location>
</feature>
<keyword evidence="5 9" id="KW-0238">DNA-binding</keyword>
<dbReference type="InterPro" id="IPR001723">
    <property type="entry name" value="Nuclear_hrmn_rcpt"/>
</dbReference>
<dbReference type="PANTHER" id="PTHR24082:SF473">
    <property type="entry name" value="ECDYSONE-INDUCED PROTEIN 75B, ISOFORM B"/>
    <property type="match status" value="1"/>
</dbReference>
<reference evidence="12" key="1">
    <citation type="submission" date="2022-08" db="UniProtKB">
        <authorList>
            <consortium name="EnsemblMetazoa"/>
        </authorList>
    </citation>
    <scope>IDENTIFICATION</scope>
    <source>
        <strain evidence="12">05x7-T-G4-1.051#20</strain>
    </source>
</reference>
<dbReference type="CDD" id="cd06916">
    <property type="entry name" value="NR_DBD_like"/>
    <property type="match status" value="1"/>
</dbReference>
<protein>
    <recommendedName>
        <fullName evidence="14">Nuclear receptor ROR-beta</fullName>
    </recommendedName>
</protein>
<evidence type="ECO:0000256" key="7">
    <source>
        <dbReference type="ARBA" id="ARBA00023170"/>
    </source>
</evidence>
<dbReference type="SMART" id="SM00399">
    <property type="entry name" value="ZnF_C4"/>
    <property type="match status" value="1"/>
</dbReference>
<dbReference type="InterPro" id="IPR035500">
    <property type="entry name" value="NHR-like_dom_sf"/>
</dbReference>
<dbReference type="GO" id="GO:0005634">
    <property type="term" value="C:nucleus"/>
    <property type="evidence" value="ECO:0007669"/>
    <property type="project" value="UniProtKB-SubCell"/>
</dbReference>
<evidence type="ECO:0000256" key="9">
    <source>
        <dbReference type="RuleBase" id="RU004334"/>
    </source>
</evidence>
<keyword evidence="7 9" id="KW-0675">Receptor</keyword>
<dbReference type="EnsemblMetazoa" id="G10887.4">
    <property type="protein sequence ID" value="G10887.4:cds"/>
    <property type="gene ID" value="G10887"/>
</dbReference>
<proteinExistence type="inferred from homology"/>
<evidence type="ECO:0000313" key="12">
    <source>
        <dbReference type="EnsemblMetazoa" id="G10887.3:cds"/>
    </source>
</evidence>
<dbReference type="PRINTS" id="PR00398">
    <property type="entry name" value="STRDHORMONER"/>
</dbReference>
<dbReference type="AlphaFoldDB" id="A0A8W8HSV9"/>
<dbReference type="Gene3D" id="1.10.565.10">
    <property type="entry name" value="Retinoid X Receptor"/>
    <property type="match status" value="1"/>
</dbReference>
<dbReference type="GO" id="GO:0045944">
    <property type="term" value="P:positive regulation of transcription by RNA polymerase II"/>
    <property type="evidence" value="ECO:0007669"/>
    <property type="project" value="TreeGrafter"/>
</dbReference>
<dbReference type="PANTHER" id="PTHR24082">
    <property type="entry name" value="NUCLEAR HORMONE RECEPTOR"/>
    <property type="match status" value="1"/>
</dbReference>
<dbReference type="SUPFAM" id="SSF48508">
    <property type="entry name" value="Nuclear receptor ligand-binding domain"/>
    <property type="match status" value="1"/>
</dbReference>
<dbReference type="Pfam" id="PF00104">
    <property type="entry name" value="Hormone_recep"/>
    <property type="match status" value="1"/>
</dbReference>
<keyword evidence="8 9" id="KW-0539">Nucleus</keyword>
<dbReference type="SUPFAM" id="SSF57716">
    <property type="entry name" value="Glucocorticoid receptor-like (DNA-binding domain)"/>
    <property type="match status" value="1"/>
</dbReference>
<dbReference type="Proteomes" id="UP000005408">
    <property type="component" value="Unassembled WGS sequence"/>
</dbReference>
<keyword evidence="4 9" id="KW-0805">Transcription regulation</keyword>
<evidence type="ECO:0000256" key="2">
    <source>
        <dbReference type="ARBA" id="ARBA00022771"/>
    </source>
</evidence>
<evidence type="ECO:0000256" key="3">
    <source>
        <dbReference type="ARBA" id="ARBA00022833"/>
    </source>
</evidence>
<dbReference type="GO" id="GO:0000978">
    <property type="term" value="F:RNA polymerase II cis-regulatory region sequence-specific DNA binding"/>
    <property type="evidence" value="ECO:0007669"/>
    <property type="project" value="TreeGrafter"/>
</dbReference>
<dbReference type="InterPro" id="IPR013088">
    <property type="entry name" value="Znf_NHR/GATA"/>
</dbReference>
<dbReference type="GO" id="GO:0008270">
    <property type="term" value="F:zinc ion binding"/>
    <property type="evidence" value="ECO:0007669"/>
    <property type="project" value="UniProtKB-KW"/>
</dbReference>
<dbReference type="GO" id="GO:0004879">
    <property type="term" value="F:nuclear receptor activity"/>
    <property type="evidence" value="ECO:0007669"/>
    <property type="project" value="TreeGrafter"/>
</dbReference>
<dbReference type="GO" id="GO:0000122">
    <property type="term" value="P:negative regulation of transcription by RNA polymerase II"/>
    <property type="evidence" value="ECO:0007669"/>
    <property type="project" value="TreeGrafter"/>
</dbReference>
<evidence type="ECO:0000256" key="4">
    <source>
        <dbReference type="ARBA" id="ARBA00023015"/>
    </source>
</evidence>
<comment type="similarity">
    <text evidence="9">Belongs to the nuclear hormone receptor family.</text>
</comment>
<dbReference type="InterPro" id="IPR001628">
    <property type="entry name" value="Znf_hrmn_rcpt"/>
</dbReference>
<dbReference type="EnsemblMetazoa" id="G10887.2">
    <property type="protein sequence ID" value="G10887.2:cds"/>
    <property type="gene ID" value="G10887"/>
</dbReference>
<evidence type="ECO:0000259" key="10">
    <source>
        <dbReference type="PROSITE" id="PS51030"/>
    </source>
</evidence>
<evidence type="ECO:0000313" key="13">
    <source>
        <dbReference type="Proteomes" id="UP000005408"/>
    </source>
</evidence>
<dbReference type="OrthoDB" id="5850793at2759"/>
<dbReference type="PROSITE" id="PS00031">
    <property type="entry name" value="NUCLEAR_REC_DBD_1"/>
    <property type="match status" value="1"/>
</dbReference>
<sequence>MEPVSVQRKGKKREKYTCSHEPLEFPSCRVCGKKSTGIHFGVYSCEACKTFFRRSFLRSTPYKCDKGGDCLINAEKQNGSRPCPACRLVKCLDLGMSKDGVKQGRYTMTQRTSVILEVQKLRDQTSNGLATDPENTHPGIQGDRQIKDGCELDCNIFHQDSQDDGTLSETSGGSCAIHSSCSSANSPHIQDKEIVELAQEVGRTSIILGEESTKESGVPCLDKSEDILQRIMTGYGYLEHFTKSMTNEEIRDILDKEWMKHTDKTKLFGKLEYLPTDQYNDIYEKTQLDVDGRKKLLSEAKYEFMKMANDYVKFCKNIPFFSGLSLEDQKALLKCSHFEFFTILQHKGMNTEKEMCISYTGKVLPLSETCPYTSKETLLSWAEFSEEVSKLQLSPEEFALMLGICVTFRDRCQLDYPEDVENIQKRLLETLEFTLSKSHHENKGRRLAKLLDLFVRLRVIGDEYLELYKVICQDPIMRENLPEFLIYL</sequence>
<evidence type="ECO:0000256" key="8">
    <source>
        <dbReference type="ARBA" id="ARBA00023242"/>
    </source>
</evidence>
<dbReference type="SMART" id="SM00430">
    <property type="entry name" value="HOLI"/>
    <property type="match status" value="1"/>
</dbReference>
<evidence type="ECO:0000256" key="1">
    <source>
        <dbReference type="ARBA" id="ARBA00022723"/>
    </source>
</evidence>
<evidence type="ECO:0000259" key="11">
    <source>
        <dbReference type="PROSITE" id="PS51843"/>
    </source>
</evidence>
<evidence type="ECO:0008006" key="14">
    <source>
        <dbReference type="Google" id="ProtNLM"/>
    </source>
</evidence>
<dbReference type="Pfam" id="PF00105">
    <property type="entry name" value="zf-C4"/>
    <property type="match status" value="1"/>
</dbReference>